<dbReference type="RefSeq" id="WP_126833806.1">
    <property type="nucleotide sequence ID" value="NZ_PIPT01000005.1"/>
</dbReference>
<dbReference type="OrthoDB" id="9787346at2"/>
<evidence type="ECO:0000256" key="1">
    <source>
        <dbReference type="ARBA" id="ARBA00004651"/>
    </source>
</evidence>
<feature type="transmembrane region" description="Helical" evidence="8">
    <location>
        <begin position="178"/>
        <end position="199"/>
    </location>
</feature>
<evidence type="ECO:0000256" key="4">
    <source>
        <dbReference type="ARBA" id="ARBA00022692"/>
    </source>
</evidence>
<comment type="caution">
    <text evidence="9">The sequence shown here is derived from an EMBL/GenBank/DDBJ whole genome shotgun (WGS) entry which is preliminary data.</text>
</comment>
<dbReference type="GO" id="GO:0005886">
    <property type="term" value="C:plasma membrane"/>
    <property type="evidence" value="ECO:0007669"/>
    <property type="project" value="UniProtKB-SubCell"/>
</dbReference>
<feature type="transmembrane region" description="Helical" evidence="8">
    <location>
        <begin position="238"/>
        <end position="257"/>
    </location>
</feature>
<feature type="transmembrane region" description="Helical" evidence="8">
    <location>
        <begin position="6"/>
        <end position="27"/>
    </location>
</feature>
<feature type="transmembrane region" description="Helical" evidence="8">
    <location>
        <begin position="148"/>
        <end position="171"/>
    </location>
</feature>
<evidence type="ECO:0000256" key="2">
    <source>
        <dbReference type="ARBA" id="ARBA00006939"/>
    </source>
</evidence>
<sequence>MELVLTALIASTITGSLTALGALPVIFGRKPSASFNDTLLGFAAGVMLAASFFSLIVPSIEISKELYGDGPAPALIAVFGILLGAVAIAVMDRLLPHEHFISGPEGRSSEKIAGVWLFVFAIAIHNFPEGLAVGVAYGSGETDAAFSLALGIGLQNLPEGLAVAVGLVAVGYSHLKSFVVATLTGLIEPLGGLVGGIFVNLSQVLLPWGLVFAAGAMLFVISHEIIPETHRRGHHQRATAGLMVGLVVMLFLDVWLAA</sequence>
<evidence type="ECO:0000256" key="7">
    <source>
        <dbReference type="ARBA" id="ARBA00023136"/>
    </source>
</evidence>
<keyword evidence="6 8" id="KW-1133">Transmembrane helix</keyword>
<proteinExistence type="inferred from homology"/>
<feature type="transmembrane region" description="Helical" evidence="8">
    <location>
        <begin position="112"/>
        <end position="128"/>
    </location>
</feature>
<comment type="subcellular location">
    <subcellularLocation>
        <location evidence="1">Cell membrane</location>
        <topology evidence="1">Multi-pass membrane protein</topology>
    </subcellularLocation>
</comment>
<dbReference type="AlphaFoldDB" id="A0A432XGC0"/>
<keyword evidence="5" id="KW-0862">Zinc</keyword>
<dbReference type="InterPro" id="IPR003689">
    <property type="entry name" value="ZIP"/>
</dbReference>
<reference evidence="10" key="1">
    <citation type="journal article" date="2018" name="Front. Microbiol.">
        <title>Genome-Based Analysis Reveals the Taxonomy and Diversity of the Family Idiomarinaceae.</title>
        <authorList>
            <person name="Liu Y."/>
            <person name="Lai Q."/>
            <person name="Shao Z."/>
        </authorList>
    </citation>
    <scope>NUCLEOTIDE SEQUENCE [LARGE SCALE GENOMIC DNA]</scope>
    <source>
        <strain evidence="10">SW15</strain>
    </source>
</reference>
<dbReference type="Proteomes" id="UP000286678">
    <property type="component" value="Unassembled WGS sequence"/>
</dbReference>
<organism evidence="9 10">
    <name type="scientific">Pseudidiomarina aquimaris</name>
    <dbReference type="NCBI Taxonomy" id="641841"/>
    <lineage>
        <taxon>Bacteria</taxon>
        <taxon>Pseudomonadati</taxon>
        <taxon>Pseudomonadota</taxon>
        <taxon>Gammaproteobacteria</taxon>
        <taxon>Alteromonadales</taxon>
        <taxon>Idiomarinaceae</taxon>
        <taxon>Pseudidiomarina</taxon>
    </lineage>
</organism>
<evidence type="ECO:0000256" key="6">
    <source>
        <dbReference type="ARBA" id="ARBA00022989"/>
    </source>
</evidence>
<feature type="transmembrane region" description="Helical" evidence="8">
    <location>
        <begin position="72"/>
        <end position="91"/>
    </location>
</feature>
<comment type="similarity">
    <text evidence="2">Belongs to the ZIP transporter (TC 2.A.5) family.</text>
</comment>
<accession>A0A432XGC0</accession>
<evidence type="ECO:0000256" key="3">
    <source>
        <dbReference type="ARBA" id="ARBA00022475"/>
    </source>
</evidence>
<protein>
    <submittedName>
        <fullName evidence="9">ZIP family metal transporter</fullName>
    </submittedName>
</protein>
<keyword evidence="4 8" id="KW-0812">Transmembrane</keyword>
<name>A0A432XGC0_9GAMM</name>
<feature type="transmembrane region" description="Helical" evidence="8">
    <location>
        <begin position="39"/>
        <end position="60"/>
    </location>
</feature>
<evidence type="ECO:0000313" key="9">
    <source>
        <dbReference type="EMBL" id="RUO47656.1"/>
    </source>
</evidence>
<dbReference type="Pfam" id="PF02535">
    <property type="entry name" value="Zip"/>
    <property type="match status" value="1"/>
</dbReference>
<keyword evidence="3" id="KW-1003">Cell membrane</keyword>
<dbReference type="GO" id="GO:0005385">
    <property type="term" value="F:zinc ion transmembrane transporter activity"/>
    <property type="evidence" value="ECO:0007669"/>
    <property type="project" value="TreeGrafter"/>
</dbReference>
<dbReference type="PANTHER" id="PTHR11040">
    <property type="entry name" value="ZINC/IRON TRANSPORTER"/>
    <property type="match status" value="1"/>
</dbReference>
<keyword evidence="10" id="KW-1185">Reference proteome</keyword>
<evidence type="ECO:0000256" key="8">
    <source>
        <dbReference type="SAM" id="Phobius"/>
    </source>
</evidence>
<keyword evidence="7 8" id="KW-0472">Membrane</keyword>
<dbReference type="EMBL" id="PIPT01000005">
    <property type="protein sequence ID" value="RUO47656.1"/>
    <property type="molecule type" value="Genomic_DNA"/>
</dbReference>
<feature type="transmembrane region" description="Helical" evidence="8">
    <location>
        <begin position="205"/>
        <end position="226"/>
    </location>
</feature>
<evidence type="ECO:0000256" key="5">
    <source>
        <dbReference type="ARBA" id="ARBA00022833"/>
    </source>
</evidence>
<evidence type="ECO:0000313" key="10">
    <source>
        <dbReference type="Proteomes" id="UP000286678"/>
    </source>
</evidence>
<dbReference type="PANTHER" id="PTHR11040:SF211">
    <property type="entry name" value="ZINC TRANSPORTER ZIP11"/>
    <property type="match status" value="1"/>
</dbReference>
<gene>
    <name evidence="9" type="ORF">CWE21_07355</name>
</gene>